<evidence type="ECO:0000313" key="2">
    <source>
        <dbReference type="Proteomes" id="UP000798662"/>
    </source>
</evidence>
<gene>
    <name evidence="1" type="ORF">I4F81_009316</name>
</gene>
<protein>
    <submittedName>
        <fullName evidence="1">Uncharacterized protein</fullName>
    </submittedName>
</protein>
<proteinExistence type="predicted"/>
<accession>A0ACC3C9I2</accession>
<evidence type="ECO:0000313" key="1">
    <source>
        <dbReference type="EMBL" id="KAK1866804.1"/>
    </source>
</evidence>
<comment type="caution">
    <text evidence="1">The sequence shown here is derived from an EMBL/GenBank/DDBJ whole genome shotgun (WGS) entry which is preliminary data.</text>
</comment>
<reference evidence="1" key="1">
    <citation type="submission" date="2019-11" db="EMBL/GenBank/DDBJ databases">
        <title>Nori genome reveals adaptations in red seaweeds to the harsh intertidal environment.</title>
        <authorList>
            <person name="Wang D."/>
            <person name="Mao Y."/>
        </authorList>
    </citation>
    <scope>NUCLEOTIDE SEQUENCE</scope>
    <source>
        <tissue evidence="1">Gametophyte</tissue>
    </source>
</reference>
<keyword evidence="2" id="KW-1185">Reference proteome</keyword>
<dbReference type="Proteomes" id="UP000798662">
    <property type="component" value="Chromosome 2"/>
</dbReference>
<name>A0ACC3C9I2_PYRYE</name>
<dbReference type="EMBL" id="CM020619">
    <property type="protein sequence ID" value="KAK1866804.1"/>
    <property type="molecule type" value="Genomic_DNA"/>
</dbReference>
<organism evidence="1 2">
    <name type="scientific">Pyropia yezoensis</name>
    <name type="common">Susabi-nori</name>
    <name type="synonym">Porphyra yezoensis</name>
    <dbReference type="NCBI Taxonomy" id="2788"/>
    <lineage>
        <taxon>Eukaryota</taxon>
        <taxon>Rhodophyta</taxon>
        <taxon>Bangiophyceae</taxon>
        <taxon>Bangiales</taxon>
        <taxon>Bangiaceae</taxon>
        <taxon>Pyropia</taxon>
    </lineage>
</organism>
<sequence>MGRHLLPRAAATSTRVWPSKPGGHGGDTAVAGIAAGGDAGADAPPAPTAEAGKEVKRELSKVYMDASLRGIENMRELGDVVGLLIALRDGLAGNADLIATAAAAIETHVSGERLRESTRLQIVGSGGLELVFNVMLRHGSEANVQKVACLMLVKLARKAADVQSKIGELKGIQLVVHSMLQHKTVEAVQAAAIESLLNLTPDSQNRCIIGQFFGIEVTIAAMKTFPESVTVQSHGCAFLANVGYDNPDNKASIVKAGGLKAILRAMKRHRKVTIVHLWGALALRNLALDHEDNKATIGSLGGIKALIGAMLTFKDDCSVQEQSCAALRNIAVGNEENERQVSELRGVEVVLRAMRRFRGVQAIHVNSVELLRAMTLLDDWHATQVMSAGGIEAVLSSMIEYRAVFGIQAAAIDMVFEIAHTGETAKERITAAGGVETISSTLKAHILQKDFVEKGVAALRVIRSG</sequence>